<dbReference type="EnsemblPlants" id="OMERI06G10670.1">
    <property type="protein sequence ID" value="OMERI06G10670.1"/>
    <property type="gene ID" value="OMERI06G10670"/>
</dbReference>
<name>A0A0E0DZR8_9ORYZ</name>
<dbReference type="AlphaFoldDB" id="A0A0E0DZR8"/>
<accession>A0A0E0DZR8</accession>
<protein>
    <submittedName>
        <fullName evidence="1">Uncharacterized protein</fullName>
    </submittedName>
</protein>
<dbReference type="Gramene" id="OMERI06G10670.1">
    <property type="protein sequence ID" value="OMERI06G10670.1"/>
    <property type="gene ID" value="OMERI06G10670"/>
</dbReference>
<evidence type="ECO:0000313" key="2">
    <source>
        <dbReference type="Proteomes" id="UP000008021"/>
    </source>
</evidence>
<reference evidence="1" key="1">
    <citation type="submission" date="2015-04" db="UniProtKB">
        <authorList>
            <consortium name="EnsemblPlants"/>
        </authorList>
    </citation>
    <scope>IDENTIFICATION</scope>
</reference>
<keyword evidence="2" id="KW-1185">Reference proteome</keyword>
<reference evidence="1" key="2">
    <citation type="submission" date="2018-05" db="EMBL/GenBank/DDBJ databases">
        <title>OmerRS3 (Oryza meridionalis Reference Sequence Version 3).</title>
        <authorList>
            <person name="Zhang J."/>
            <person name="Kudrna D."/>
            <person name="Lee S."/>
            <person name="Talag J."/>
            <person name="Welchert J."/>
            <person name="Wing R.A."/>
        </authorList>
    </citation>
    <scope>NUCLEOTIDE SEQUENCE [LARGE SCALE GENOMIC DNA]</scope>
    <source>
        <strain evidence="1">cv. OR44</strain>
    </source>
</reference>
<organism evidence="1">
    <name type="scientific">Oryza meridionalis</name>
    <dbReference type="NCBI Taxonomy" id="40149"/>
    <lineage>
        <taxon>Eukaryota</taxon>
        <taxon>Viridiplantae</taxon>
        <taxon>Streptophyta</taxon>
        <taxon>Embryophyta</taxon>
        <taxon>Tracheophyta</taxon>
        <taxon>Spermatophyta</taxon>
        <taxon>Magnoliopsida</taxon>
        <taxon>Liliopsida</taxon>
        <taxon>Poales</taxon>
        <taxon>Poaceae</taxon>
        <taxon>BOP clade</taxon>
        <taxon>Oryzoideae</taxon>
        <taxon>Oryzeae</taxon>
        <taxon>Oryzinae</taxon>
        <taxon>Oryza</taxon>
    </lineage>
</organism>
<proteinExistence type="predicted"/>
<dbReference type="Proteomes" id="UP000008021">
    <property type="component" value="Chromosome 6"/>
</dbReference>
<dbReference type="HOGENOM" id="CLU_3415569_0_0_1"/>
<evidence type="ECO:0000313" key="1">
    <source>
        <dbReference type="EnsemblPlants" id="OMERI06G10670.1"/>
    </source>
</evidence>
<sequence length="27" mass="3344">MPMRARTMYTYHHGEQCRFIKMLVDLD</sequence>